<feature type="chain" id="PRO_5007150945" description="Neutral/alkaline non-lysosomal ceramidase N-terminal domain-containing protein" evidence="1">
    <location>
        <begin position="25"/>
        <end position="126"/>
    </location>
</feature>
<sequence>MKKIITLIGLQLFFLLLSVSQLQAVNDNAVKYVWKAGIARTVITPQSSIWMAGYSSRTSPSEGKLHDLWAKAVALEDAQGRRSILITMDLLGVPKDFSDEVRSRINRKYGLDYSQIILSSSHTHTG</sequence>
<evidence type="ECO:0000313" key="3">
    <source>
        <dbReference type="Proteomes" id="UP000053860"/>
    </source>
</evidence>
<protein>
    <recommendedName>
        <fullName evidence="4">Neutral/alkaline non-lysosomal ceramidase N-terminal domain-containing protein</fullName>
    </recommendedName>
</protein>
<evidence type="ECO:0000313" key="2">
    <source>
        <dbReference type="EMBL" id="KUK75954.1"/>
    </source>
</evidence>
<feature type="non-terminal residue" evidence="2">
    <location>
        <position position="126"/>
    </location>
</feature>
<dbReference type="Proteomes" id="UP000053860">
    <property type="component" value="Unassembled WGS sequence"/>
</dbReference>
<accession>A0A117LZK3</accession>
<evidence type="ECO:0000256" key="1">
    <source>
        <dbReference type="SAM" id="SignalP"/>
    </source>
</evidence>
<keyword evidence="1" id="KW-0732">Signal</keyword>
<dbReference type="AlphaFoldDB" id="A0A117LZK3"/>
<reference evidence="3" key="1">
    <citation type="journal article" date="2015" name="MBio">
        <title>Genome-Resolved Metagenomic Analysis Reveals Roles for Candidate Phyla and Other Microbial Community Members in Biogeochemical Transformations in Oil Reservoirs.</title>
        <authorList>
            <person name="Hu P."/>
            <person name="Tom L."/>
            <person name="Singh A."/>
            <person name="Thomas B.C."/>
            <person name="Baker B.J."/>
            <person name="Piceno Y.M."/>
            <person name="Andersen G.L."/>
            <person name="Banfield J.F."/>
        </authorList>
    </citation>
    <scope>NUCLEOTIDE SEQUENCE [LARGE SCALE GENOMIC DNA]</scope>
</reference>
<proteinExistence type="predicted"/>
<name>A0A117LZK3_9BACT</name>
<dbReference type="EMBL" id="LGGN01000332">
    <property type="protein sequence ID" value="KUK75954.1"/>
    <property type="molecule type" value="Genomic_DNA"/>
</dbReference>
<evidence type="ECO:0008006" key="4">
    <source>
        <dbReference type="Google" id="ProtNLM"/>
    </source>
</evidence>
<comment type="caution">
    <text evidence="2">The sequence shown here is derived from an EMBL/GenBank/DDBJ whole genome shotgun (WGS) entry which is preliminary data.</text>
</comment>
<feature type="signal peptide" evidence="1">
    <location>
        <begin position="1"/>
        <end position="24"/>
    </location>
</feature>
<organism evidence="2 3">
    <name type="scientific">Proteiniphilum acetatigenes</name>
    <dbReference type="NCBI Taxonomy" id="294710"/>
    <lineage>
        <taxon>Bacteria</taxon>
        <taxon>Pseudomonadati</taxon>
        <taxon>Bacteroidota</taxon>
        <taxon>Bacteroidia</taxon>
        <taxon>Bacteroidales</taxon>
        <taxon>Dysgonomonadaceae</taxon>
        <taxon>Proteiniphilum</taxon>
    </lineage>
</organism>
<gene>
    <name evidence="2" type="ORF">XD92_1432</name>
</gene>